<evidence type="ECO:0000313" key="12">
    <source>
        <dbReference type="Proteomes" id="UP001204851"/>
    </source>
</evidence>
<dbReference type="InterPro" id="IPR023198">
    <property type="entry name" value="PGP-like_dom2"/>
</dbReference>
<dbReference type="Proteomes" id="UP001204851">
    <property type="component" value="Unassembled WGS sequence"/>
</dbReference>
<sequence length="233" mass="24521">MSLDTVLAAPPHPWQAAIVDLDGTMVDTLGDFELALNRSLAELGLPGVDRAFIEHTVGKGSAHLLRSTLAHVQADAAHYDALWAAYQRHYLAINGQASVVYPGVVEGLTRLREAGLRLACLTNKPTAFARPLLQAKGLDGFFTHVFGGDAFARTKPDPLPLLKTCEALGSAPAVTLMVGDSSNDARAARAAGCPVVLVAYGYNHGEPPESAQPDAVLARLDALELGALRPRGG</sequence>
<dbReference type="SFLD" id="SFLDG01129">
    <property type="entry name" value="C1.5:_HAD__Beta-PGM__Phosphata"/>
    <property type="match status" value="1"/>
</dbReference>
<organism evidence="11 12">
    <name type="scientific">Ideonella oryzae</name>
    <dbReference type="NCBI Taxonomy" id="2937441"/>
    <lineage>
        <taxon>Bacteria</taxon>
        <taxon>Pseudomonadati</taxon>
        <taxon>Pseudomonadota</taxon>
        <taxon>Betaproteobacteria</taxon>
        <taxon>Burkholderiales</taxon>
        <taxon>Sphaerotilaceae</taxon>
        <taxon>Ideonella</taxon>
    </lineage>
</organism>
<protein>
    <recommendedName>
        <fullName evidence="5 10">Phosphoglycolate phosphatase</fullName>
        <shortName evidence="10">PGP</shortName>
        <shortName evidence="10">PGPase</shortName>
        <ecNumber evidence="5 10">3.1.3.18</ecNumber>
    </recommendedName>
</protein>
<evidence type="ECO:0000256" key="1">
    <source>
        <dbReference type="ARBA" id="ARBA00000830"/>
    </source>
</evidence>
<keyword evidence="6 10" id="KW-0479">Metal-binding</keyword>
<evidence type="ECO:0000256" key="6">
    <source>
        <dbReference type="ARBA" id="ARBA00022723"/>
    </source>
</evidence>
<evidence type="ECO:0000256" key="7">
    <source>
        <dbReference type="ARBA" id="ARBA00022801"/>
    </source>
</evidence>
<dbReference type="NCBIfam" id="TIGR01549">
    <property type="entry name" value="HAD-SF-IA-v1"/>
    <property type="match status" value="1"/>
</dbReference>
<proteinExistence type="inferred from homology"/>
<reference evidence="11 12" key="1">
    <citation type="submission" date="2022-06" db="EMBL/GenBank/DDBJ databases">
        <title>Ideonella sp. NS12-5 Genome sequencing and assembly.</title>
        <authorList>
            <person name="Jung Y."/>
        </authorList>
    </citation>
    <scope>NUCLEOTIDE SEQUENCE [LARGE SCALE GENOMIC DNA]</scope>
    <source>
        <strain evidence="11 12">NS12-5</strain>
    </source>
</reference>
<dbReference type="SFLD" id="SFLDG01135">
    <property type="entry name" value="C1.5.6:_HAD__Beta-PGM__Phospha"/>
    <property type="match status" value="1"/>
</dbReference>
<comment type="caution">
    <text evidence="11">The sequence shown here is derived from an EMBL/GenBank/DDBJ whole genome shotgun (WGS) entry which is preliminary data.</text>
</comment>
<comment type="function">
    <text evidence="10">Specifically catalyzes the dephosphorylation of 2-phosphoglycolate. Is involved in the dissimilation of the intracellular 2-phosphoglycolate formed during the DNA repair of 3'-phosphoglycolate ends, a major class of DNA lesions induced by oxidative stress.</text>
</comment>
<dbReference type="PANTHER" id="PTHR43434">
    <property type="entry name" value="PHOSPHOGLYCOLATE PHOSPHATASE"/>
    <property type="match status" value="1"/>
</dbReference>
<dbReference type="InterPro" id="IPR037512">
    <property type="entry name" value="PGPase_prok"/>
</dbReference>
<evidence type="ECO:0000256" key="4">
    <source>
        <dbReference type="ARBA" id="ARBA00006171"/>
    </source>
</evidence>
<dbReference type="InterPro" id="IPR036412">
    <property type="entry name" value="HAD-like_sf"/>
</dbReference>
<dbReference type="Pfam" id="PF00702">
    <property type="entry name" value="Hydrolase"/>
    <property type="match status" value="1"/>
</dbReference>
<dbReference type="Gene3D" id="3.40.50.1000">
    <property type="entry name" value="HAD superfamily/HAD-like"/>
    <property type="match status" value="1"/>
</dbReference>
<evidence type="ECO:0000256" key="3">
    <source>
        <dbReference type="ARBA" id="ARBA00004818"/>
    </source>
</evidence>
<gene>
    <name evidence="11" type="primary">gph</name>
    <name evidence="11" type="ORF">M0L44_15670</name>
</gene>
<dbReference type="EMBL" id="JAMXMC010000009">
    <property type="protein sequence ID" value="MCO5978137.1"/>
    <property type="molecule type" value="Genomic_DNA"/>
</dbReference>
<comment type="cofactor">
    <cofactor evidence="2 10">
        <name>Mg(2+)</name>
        <dbReference type="ChEBI" id="CHEBI:18420"/>
    </cofactor>
</comment>
<dbReference type="PRINTS" id="PR00413">
    <property type="entry name" value="HADHALOGNASE"/>
</dbReference>
<evidence type="ECO:0000256" key="5">
    <source>
        <dbReference type="ARBA" id="ARBA00013078"/>
    </source>
</evidence>
<evidence type="ECO:0000313" key="11">
    <source>
        <dbReference type="EMBL" id="MCO5978137.1"/>
    </source>
</evidence>
<dbReference type="NCBIfam" id="TIGR01509">
    <property type="entry name" value="HAD-SF-IA-v3"/>
    <property type="match status" value="1"/>
</dbReference>
<comment type="similarity">
    <text evidence="4 10">Belongs to the HAD-like hydrolase superfamily. CbbY/CbbZ/Gph/YieH family.</text>
</comment>
<comment type="catalytic activity">
    <reaction evidence="1 10">
        <text>2-phosphoglycolate + H2O = glycolate + phosphate</text>
        <dbReference type="Rhea" id="RHEA:14369"/>
        <dbReference type="ChEBI" id="CHEBI:15377"/>
        <dbReference type="ChEBI" id="CHEBI:29805"/>
        <dbReference type="ChEBI" id="CHEBI:43474"/>
        <dbReference type="ChEBI" id="CHEBI:58033"/>
        <dbReference type="EC" id="3.1.3.18"/>
    </reaction>
</comment>
<dbReference type="InterPro" id="IPR050155">
    <property type="entry name" value="HAD-like_hydrolase_sf"/>
</dbReference>
<dbReference type="InterPro" id="IPR006439">
    <property type="entry name" value="HAD-SF_hydro_IA"/>
</dbReference>
<dbReference type="SUPFAM" id="SSF56784">
    <property type="entry name" value="HAD-like"/>
    <property type="match status" value="1"/>
</dbReference>
<keyword evidence="12" id="KW-1185">Reference proteome</keyword>
<feature type="binding site" evidence="10">
    <location>
        <position position="180"/>
    </location>
    <ligand>
        <name>Mg(2+)</name>
        <dbReference type="ChEBI" id="CHEBI:18420"/>
    </ligand>
</feature>
<keyword evidence="7 10" id="KW-0378">Hydrolase</keyword>
<feature type="active site" description="Nucleophile" evidence="10">
    <location>
        <position position="20"/>
    </location>
</feature>
<evidence type="ECO:0000256" key="8">
    <source>
        <dbReference type="ARBA" id="ARBA00022842"/>
    </source>
</evidence>
<feature type="binding site" evidence="10">
    <location>
        <position position="22"/>
    </location>
    <ligand>
        <name>Mg(2+)</name>
        <dbReference type="ChEBI" id="CHEBI:18420"/>
    </ligand>
</feature>
<keyword evidence="8 10" id="KW-0460">Magnesium</keyword>
<dbReference type="EC" id="3.1.3.18" evidence="5 10"/>
<dbReference type="PANTHER" id="PTHR43434:SF1">
    <property type="entry name" value="PHOSPHOGLYCOLATE PHOSPHATASE"/>
    <property type="match status" value="1"/>
</dbReference>
<evidence type="ECO:0000256" key="9">
    <source>
        <dbReference type="ARBA" id="ARBA00023277"/>
    </source>
</evidence>
<dbReference type="InterPro" id="IPR023214">
    <property type="entry name" value="HAD_sf"/>
</dbReference>
<evidence type="ECO:0000256" key="10">
    <source>
        <dbReference type="HAMAP-Rule" id="MF_00495"/>
    </source>
</evidence>
<accession>A0ABT1BPJ4</accession>
<dbReference type="GO" id="GO:0008967">
    <property type="term" value="F:phosphoglycolate phosphatase activity"/>
    <property type="evidence" value="ECO:0007669"/>
    <property type="project" value="UniProtKB-EC"/>
</dbReference>
<name>A0ABT1BPJ4_9BURK</name>
<comment type="pathway">
    <text evidence="3 10">Organic acid metabolism; glycolate biosynthesis; glycolate from 2-phosphoglycolate: step 1/1.</text>
</comment>
<dbReference type="NCBIfam" id="TIGR01449">
    <property type="entry name" value="PGP_bact"/>
    <property type="match status" value="1"/>
</dbReference>
<dbReference type="RefSeq" id="WP_252770750.1">
    <property type="nucleotide sequence ID" value="NZ_JAMXMC010000009.1"/>
</dbReference>
<dbReference type="SFLD" id="SFLDS00003">
    <property type="entry name" value="Haloacid_Dehalogenase"/>
    <property type="match status" value="1"/>
</dbReference>
<evidence type="ECO:0000256" key="2">
    <source>
        <dbReference type="ARBA" id="ARBA00001946"/>
    </source>
</evidence>
<dbReference type="HAMAP" id="MF_00495">
    <property type="entry name" value="GPH_hydrolase_bact"/>
    <property type="match status" value="1"/>
</dbReference>
<feature type="binding site" evidence="10">
    <location>
        <position position="20"/>
    </location>
    <ligand>
        <name>Mg(2+)</name>
        <dbReference type="ChEBI" id="CHEBI:18420"/>
    </ligand>
</feature>
<dbReference type="Gene3D" id="1.10.150.240">
    <property type="entry name" value="Putative phosphatase, domain 2"/>
    <property type="match status" value="1"/>
</dbReference>
<keyword evidence="9 10" id="KW-0119">Carbohydrate metabolism</keyword>